<reference evidence="2" key="1">
    <citation type="submission" date="2023-01" db="EMBL/GenBank/DDBJ databases">
        <authorList>
            <person name="Van Ghelder C."/>
            <person name="Rancurel C."/>
        </authorList>
    </citation>
    <scope>NUCLEOTIDE SEQUENCE</scope>
    <source>
        <strain evidence="2">CNCM I-4278</strain>
    </source>
</reference>
<dbReference type="GO" id="GO:0016787">
    <property type="term" value="F:hydrolase activity"/>
    <property type="evidence" value="ECO:0007669"/>
    <property type="project" value="UniProtKB-KW"/>
</dbReference>
<dbReference type="InterPro" id="IPR029058">
    <property type="entry name" value="AB_hydrolase_fold"/>
</dbReference>
<protein>
    <submittedName>
        <fullName evidence="2">Uncharacterized protein</fullName>
    </submittedName>
</protein>
<evidence type="ECO:0000313" key="3">
    <source>
        <dbReference type="Proteomes" id="UP001152607"/>
    </source>
</evidence>
<comment type="caution">
    <text evidence="2">The sequence shown here is derived from an EMBL/GenBank/DDBJ whole genome shotgun (WGS) entry which is preliminary data.</text>
</comment>
<dbReference type="PANTHER" id="PTHR22946:SF13">
    <property type="entry name" value="ALPHA_BETA HYDROLASE PSOB"/>
    <property type="match status" value="1"/>
</dbReference>
<keyword evidence="1" id="KW-0378">Hydrolase</keyword>
<dbReference type="SUPFAM" id="SSF53474">
    <property type="entry name" value="alpha/beta-Hydrolases"/>
    <property type="match status" value="1"/>
</dbReference>
<dbReference type="AlphaFoldDB" id="A0A9W4XRE2"/>
<dbReference type="Gene3D" id="3.40.50.1820">
    <property type="entry name" value="alpha/beta hydrolase"/>
    <property type="match status" value="1"/>
</dbReference>
<evidence type="ECO:0000256" key="1">
    <source>
        <dbReference type="ARBA" id="ARBA00022801"/>
    </source>
</evidence>
<evidence type="ECO:0000313" key="2">
    <source>
        <dbReference type="EMBL" id="CAI6337895.1"/>
    </source>
</evidence>
<gene>
    <name evidence="2" type="ORF">PDIGIT_LOCUS11013</name>
</gene>
<dbReference type="Proteomes" id="UP001152607">
    <property type="component" value="Unassembled WGS sequence"/>
</dbReference>
<name>A0A9W4XRE2_9PLEO</name>
<sequence>MYPDYEVVTSQVLDYICQRESNPATTHNIDTERIAVAGASMGAYFALRSAVDPRIKACVSLDPPYDMWDLAVDRMPSWFLGSWSSGWISDKTFNRMVSILSRLNFQFKWEMQHMQWMFGTDSAAGAMREIKKFSLHTPERSYVSRIKCPVLVSGAAGSMYFDPKLNSQKIYDALGHLGEHKKKHWTADEVEDGGLQAKIGAFWMFNYRTFAWCDEHLPVKREIIYTST</sequence>
<organism evidence="2 3">
    <name type="scientific">Periconia digitata</name>
    <dbReference type="NCBI Taxonomy" id="1303443"/>
    <lineage>
        <taxon>Eukaryota</taxon>
        <taxon>Fungi</taxon>
        <taxon>Dikarya</taxon>
        <taxon>Ascomycota</taxon>
        <taxon>Pezizomycotina</taxon>
        <taxon>Dothideomycetes</taxon>
        <taxon>Pleosporomycetidae</taxon>
        <taxon>Pleosporales</taxon>
        <taxon>Massarineae</taxon>
        <taxon>Periconiaceae</taxon>
        <taxon>Periconia</taxon>
    </lineage>
</organism>
<accession>A0A9W4XRE2</accession>
<dbReference type="InterPro" id="IPR050261">
    <property type="entry name" value="FrsA_esterase"/>
</dbReference>
<proteinExistence type="predicted"/>
<dbReference type="EMBL" id="CAOQHR010000007">
    <property type="protein sequence ID" value="CAI6337895.1"/>
    <property type="molecule type" value="Genomic_DNA"/>
</dbReference>
<dbReference type="OrthoDB" id="249703at2759"/>
<keyword evidence="3" id="KW-1185">Reference proteome</keyword>
<dbReference type="PANTHER" id="PTHR22946">
    <property type="entry name" value="DIENELACTONE HYDROLASE DOMAIN-CONTAINING PROTEIN-RELATED"/>
    <property type="match status" value="1"/>
</dbReference>